<gene>
    <name evidence="2" type="ORF">EL17_02355</name>
</gene>
<dbReference type="Proteomes" id="UP000027821">
    <property type="component" value="Unassembled WGS sequence"/>
</dbReference>
<dbReference type="InterPro" id="IPR015890">
    <property type="entry name" value="Chorismate_C"/>
</dbReference>
<evidence type="ECO:0000259" key="1">
    <source>
        <dbReference type="Pfam" id="PF00425"/>
    </source>
</evidence>
<dbReference type="GO" id="GO:0000162">
    <property type="term" value="P:L-tryptophan biosynthetic process"/>
    <property type="evidence" value="ECO:0007669"/>
    <property type="project" value="TreeGrafter"/>
</dbReference>
<feature type="domain" description="Chorismate-utilising enzyme C-terminal" evidence="1">
    <location>
        <begin position="143"/>
        <end position="399"/>
    </location>
</feature>
<dbReference type="InterPro" id="IPR005801">
    <property type="entry name" value="ADC_synthase"/>
</dbReference>
<dbReference type="Gene3D" id="3.60.120.10">
    <property type="entry name" value="Anthranilate synthase"/>
    <property type="match status" value="1"/>
</dbReference>
<protein>
    <recommendedName>
        <fullName evidence="1">Chorismate-utilising enzyme C-terminal domain-containing protein</fullName>
    </recommendedName>
</protein>
<dbReference type="PANTHER" id="PTHR11236">
    <property type="entry name" value="AMINOBENZOATE/ANTHRANILATE SYNTHASE"/>
    <property type="match status" value="1"/>
</dbReference>
<evidence type="ECO:0000313" key="3">
    <source>
        <dbReference type="Proteomes" id="UP000027821"/>
    </source>
</evidence>
<organism evidence="2 3">
    <name type="scientific">Anditalea andensis</name>
    <dbReference type="NCBI Taxonomy" id="1048983"/>
    <lineage>
        <taxon>Bacteria</taxon>
        <taxon>Pseudomonadati</taxon>
        <taxon>Bacteroidota</taxon>
        <taxon>Cytophagia</taxon>
        <taxon>Cytophagales</taxon>
        <taxon>Cytophagaceae</taxon>
        <taxon>Anditalea</taxon>
    </lineage>
</organism>
<dbReference type="GO" id="GO:0046820">
    <property type="term" value="F:4-amino-4-deoxychorismate synthase activity"/>
    <property type="evidence" value="ECO:0007669"/>
    <property type="project" value="TreeGrafter"/>
</dbReference>
<name>A0A074KX29_9BACT</name>
<reference evidence="2 3" key="1">
    <citation type="submission" date="2014-04" db="EMBL/GenBank/DDBJ databases">
        <title>Characterization and application of a salt tolerant electro-active bacterium.</title>
        <authorList>
            <person name="Yang L."/>
            <person name="Wei S."/>
            <person name="Tay Q.X.M."/>
        </authorList>
    </citation>
    <scope>NUCLEOTIDE SEQUENCE [LARGE SCALE GENOMIC DNA]</scope>
    <source>
        <strain evidence="2 3">LY1</strain>
    </source>
</reference>
<keyword evidence="3" id="KW-1185">Reference proteome</keyword>
<dbReference type="AlphaFoldDB" id="A0A074KX29"/>
<dbReference type="RefSeq" id="WP_035070309.1">
    <property type="nucleotide sequence ID" value="NZ_JMIH01000014.1"/>
</dbReference>
<proteinExistence type="predicted"/>
<dbReference type="OrthoDB" id="9803598at2"/>
<accession>A0A074KX29</accession>
<dbReference type="PRINTS" id="PR00095">
    <property type="entry name" value="ANTSNTHASEI"/>
</dbReference>
<dbReference type="InterPro" id="IPR019999">
    <property type="entry name" value="Anth_synth_I-like"/>
</dbReference>
<comment type="caution">
    <text evidence="2">The sequence shown here is derived from an EMBL/GenBank/DDBJ whole genome shotgun (WGS) entry which is preliminary data.</text>
</comment>
<dbReference type="SUPFAM" id="SSF56322">
    <property type="entry name" value="ADC synthase"/>
    <property type="match status" value="1"/>
</dbReference>
<dbReference type="eggNOG" id="COG0147">
    <property type="taxonomic scope" value="Bacteria"/>
</dbReference>
<dbReference type="Pfam" id="PF00425">
    <property type="entry name" value="Chorismate_bind"/>
    <property type="match status" value="1"/>
</dbReference>
<dbReference type="EMBL" id="JMIH01000014">
    <property type="protein sequence ID" value="KEO74536.1"/>
    <property type="molecule type" value="Genomic_DNA"/>
</dbReference>
<dbReference type="PANTHER" id="PTHR11236:SF50">
    <property type="entry name" value="AMINODEOXYCHORISMATE SYNTHASE COMPONENT 1"/>
    <property type="match status" value="1"/>
</dbReference>
<sequence length="409" mass="46818">MKLKVPLEQFLRQKLIKWAENRYTYVAYFTDNNIHYPYSGFQDQLMAGNQSILLHDIPSSGKEVVGIISYDFKNRIEDLGSNNKSIINHPDQLFFLPEIKISISDDVLIIDHPSADILYQEILHTPLPTHPILLDEIKALTNKEQYLQNVDQIKQRIIEGDVYELNYCIAFESDIKEIAPTSLFLKLMEASPMPFSAYFKANDQVLVCASPERFIKRQKSKIIAQPIKGTIRRGSTPLEDQKYKNSLLNSEKERSENLMIVDLMRNDLSKISSTGSVSVEELFGIYSFRHVHQMISTISAVLNENCTIEEVFQNTFPMGSMTGAPKIKSMELIDHYENFKRGWFSGTVGYLDKDGNFDFNVIIRSIFIDFSSSKIMFAVGSAITFDSVPEQEYEECLLKVRSILEVLNA</sequence>
<evidence type="ECO:0000313" key="2">
    <source>
        <dbReference type="EMBL" id="KEO74536.1"/>
    </source>
</evidence>
<dbReference type="STRING" id="1048983.EL17_02355"/>